<accession>A0AC35GGM5</accession>
<dbReference type="WBParaSite" id="PS1159_v2.g5169.t1">
    <property type="protein sequence ID" value="PS1159_v2.g5169.t1"/>
    <property type="gene ID" value="PS1159_v2.g5169"/>
</dbReference>
<sequence length="87" mass="10941">MKEHGFFQNWSRYWHKFILYTFAITLLLNFWQKWLFESLVAREKLCEMERNLTCWGHRNYSTNHWNLSEAEQEAYHSMEMHGFWEVF</sequence>
<dbReference type="Proteomes" id="UP000887580">
    <property type="component" value="Unplaced"/>
</dbReference>
<proteinExistence type="predicted"/>
<reference evidence="2" key="1">
    <citation type="submission" date="2022-11" db="UniProtKB">
        <authorList>
            <consortium name="WormBaseParasite"/>
        </authorList>
    </citation>
    <scope>IDENTIFICATION</scope>
</reference>
<evidence type="ECO:0000313" key="1">
    <source>
        <dbReference type="Proteomes" id="UP000887580"/>
    </source>
</evidence>
<evidence type="ECO:0000313" key="2">
    <source>
        <dbReference type="WBParaSite" id="PS1159_v2.g5169.t1"/>
    </source>
</evidence>
<organism evidence="1 2">
    <name type="scientific">Panagrolaimus sp. PS1159</name>
    <dbReference type="NCBI Taxonomy" id="55785"/>
    <lineage>
        <taxon>Eukaryota</taxon>
        <taxon>Metazoa</taxon>
        <taxon>Ecdysozoa</taxon>
        <taxon>Nematoda</taxon>
        <taxon>Chromadorea</taxon>
        <taxon>Rhabditida</taxon>
        <taxon>Tylenchina</taxon>
        <taxon>Panagrolaimomorpha</taxon>
        <taxon>Panagrolaimoidea</taxon>
        <taxon>Panagrolaimidae</taxon>
        <taxon>Panagrolaimus</taxon>
    </lineage>
</organism>
<protein>
    <submittedName>
        <fullName evidence="2">Uncharacterized protein</fullName>
    </submittedName>
</protein>
<name>A0AC35GGM5_9BILA</name>